<dbReference type="Proteomes" id="UP000601223">
    <property type="component" value="Unassembled WGS sequence"/>
</dbReference>
<dbReference type="InterPro" id="IPR000683">
    <property type="entry name" value="Gfo/Idh/MocA-like_OxRdtase_N"/>
</dbReference>
<reference evidence="3 4" key="1">
    <citation type="submission" date="2021-01" db="EMBL/GenBank/DDBJ databases">
        <title>Whole genome shotgun sequence of Catellatospora bangladeshensis NBRC 107357.</title>
        <authorList>
            <person name="Komaki H."/>
            <person name="Tamura T."/>
        </authorList>
    </citation>
    <scope>NUCLEOTIDE SEQUENCE [LARGE SCALE GENOMIC DNA]</scope>
    <source>
        <strain evidence="3 4">NBRC 107357</strain>
    </source>
</reference>
<gene>
    <name evidence="3" type="ORF">Cba03nite_67220</name>
</gene>
<name>A0A8J3JRK1_9ACTN</name>
<dbReference type="InterPro" id="IPR055170">
    <property type="entry name" value="GFO_IDH_MocA-like_dom"/>
</dbReference>
<dbReference type="Pfam" id="PF01408">
    <property type="entry name" value="GFO_IDH_MocA"/>
    <property type="match status" value="1"/>
</dbReference>
<dbReference type="Pfam" id="PF22725">
    <property type="entry name" value="GFO_IDH_MocA_C3"/>
    <property type="match status" value="1"/>
</dbReference>
<comment type="caution">
    <text evidence="3">The sequence shown here is derived from an EMBL/GenBank/DDBJ whole genome shotgun (WGS) entry which is preliminary data.</text>
</comment>
<evidence type="ECO:0000313" key="4">
    <source>
        <dbReference type="Proteomes" id="UP000601223"/>
    </source>
</evidence>
<evidence type="ECO:0000313" key="3">
    <source>
        <dbReference type="EMBL" id="GIF85373.1"/>
    </source>
</evidence>
<sequence length="373" mass="39293">MRTYDLAIVGTGGIAAVHAADVARLGGRARIGAVVDVDPDRLRAFTARLAELGLPEPQGYPDLDSLLAERRPDLVDLCTPPGLHAPQAIACLTRGLTVLCEKPPALSLAEFDRIAAAEAAGGGRFATVFQHRFGSGAANLRRLVGDPRLGDPLTAVCHTLWYRPDAYFAVPWRGRWDVEGGGPTMGHGIHQMDLLLSILGPWREVVAVAARRARPTDTEDLSGALVTFASGAVASVVNSLLSPRETSHLRFDLDHASVELTHLYGYGDGDWTVTAAPGHEQEVAEAWAEGPTGRPSGHGAQLSAVLDALDAGRTPPVGTAEARDTMELVAAIYASAFTRRPVGCGEIGPGSPFYERMEGPGAPWPAVRTGAAA</sequence>
<dbReference type="GO" id="GO:0000166">
    <property type="term" value="F:nucleotide binding"/>
    <property type="evidence" value="ECO:0007669"/>
    <property type="project" value="InterPro"/>
</dbReference>
<evidence type="ECO:0000259" key="2">
    <source>
        <dbReference type="Pfam" id="PF22725"/>
    </source>
</evidence>
<dbReference type="InterPro" id="IPR052515">
    <property type="entry name" value="Gfo/Idh/MocA_Oxidoreductase"/>
</dbReference>
<feature type="domain" description="Gfo/Idh/MocA-like oxidoreductase N-terminal" evidence="1">
    <location>
        <begin position="6"/>
        <end position="124"/>
    </location>
</feature>
<organism evidence="3 4">
    <name type="scientific">Catellatospora bangladeshensis</name>
    <dbReference type="NCBI Taxonomy" id="310355"/>
    <lineage>
        <taxon>Bacteria</taxon>
        <taxon>Bacillati</taxon>
        <taxon>Actinomycetota</taxon>
        <taxon>Actinomycetes</taxon>
        <taxon>Micromonosporales</taxon>
        <taxon>Micromonosporaceae</taxon>
        <taxon>Catellatospora</taxon>
    </lineage>
</organism>
<dbReference type="EMBL" id="BONF01000046">
    <property type="protein sequence ID" value="GIF85373.1"/>
    <property type="molecule type" value="Genomic_DNA"/>
</dbReference>
<feature type="domain" description="GFO/IDH/MocA-like oxidoreductase" evidence="2">
    <location>
        <begin position="139"/>
        <end position="250"/>
    </location>
</feature>
<dbReference type="Gene3D" id="3.40.50.720">
    <property type="entry name" value="NAD(P)-binding Rossmann-like Domain"/>
    <property type="match status" value="1"/>
</dbReference>
<dbReference type="Gene3D" id="3.30.360.10">
    <property type="entry name" value="Dihydrodipicolinate Reductase, domain 2"/>
    <property type="match status" value="1"/>
</dbReference>
<dbReference type="PANTHER" id="PTHR43249">
    <property type="entry name" value="UDP-N-ACETYL-2-AMINO-2-DEOXY-D-GLUCURONATE OXIDASE"/>
    <property type="match status" value="1"/>
</dbReference>
<dbReference type="AlphaFoldDB" id="A0A8J3JRK1"/>
<proteinExistence type="predicted"/>
<dbReference type="InterPro" id="IPR036291">
    <property type="entry name" value="NAD(P)-bd_dom_sf"/>
</dbReference>
<dbReference type="SUPFAM" id="SSF51735">
    <property type="entry name" value="NAD(P)-binding Rossmann-fold domains"/>
    <property type="match status" value="1"/>
</dbReference>
<keyword evidence="4" id="KW-1185">Reference proteome</keyword>
<protein>
    <submittedName>
        <fullName evidence="3">Oxidoreductase</fullName>
    </submittedName>
</protein>
<dbReference type="PANTHER" id="PTHR43249:SF1">
    <property type="entry name" value="D-GLUCOSIDE 3-DEHYDROGENASE"/>
    <property type="match status" value="1"/>
</dbReference>
<evidence type="ECO:0000259" key="1">
    <source>
        <dbReference type="Pfam" id="PF01408"/>
    </source>
</evidence>
<dbReference type="SUPFAM" id="SSF55347">
    <property type="entry name" value="Glyceraldehyde-3-phosphate dehydrogenase-like, C-terminal domain"/>
    <property type="match status" value="1"/>
</dbReference>
<dbReference type="RefSeq" id="WP_203755177.1">
    <property type="nucleotide sequence ID" value="NZ_BONF01000046.1"/>
</dbReference>
<accession>A0A8J3JRK1</accession>